<proteinExistence type="predicted"/>
<organism evidence="2 3">
    <name type="scientific">Solanum verrucosum</name>
    <dbReference type="NCBI Taxonomy" id="315347"/>
    <lineage>
        <taxon>Eukaryota</taxon>
        <taxon>Viridiplantae</taxon>
        <taxon>Streptophyta</taxon>
        <taxon>Embryophyta</taxon>
        <taxon>Tracheophyta</taxon>
        <taxon>Spermatophyta</taxon>
        <taxon>Magnoliopsida</taxon>
        <taxon>eudicotyledons</taxon>
        <taxon>Gunneridae</taxon>
        <taxon>Pentapetalae</taxon>
        <taxon>asterids</taxon>
        <taxon>lamiids</taxon>
        <taxon>Solanales</taxon>
        <taxon>Solanaceae</taxon>
        <taxon>Solanoideae</taxon>
        <taxon>Solaneae</taxon>
        <taxon>Solanum</taxon>
    </lineage>
</organism>
<keyword evidence="3" id="KW-1185">Reference proteome</keyword>
<dbReference type="PANTHER" id="PTHR33233">
    <property type="entry name" value="ENDONUCLEASE/EXONUCLEASE/PHOSPHATASE"/>
    <property type="match status" value="1"/>
</dbReference>
<gene>
    <name evidence="2" type="ORF">MTR67_052271</name>
</gene>
<evidence type="ECO:0000313" key="2">
    <source>
        <dbReference type="EMBL" id="WMV58886.1"/>
    </source>
</evidence>
<evidence type="ECO:0000313" key="3">
    <source>
        <dbReference type="Proteomes" id="UP001234989"/>
    </source>
</evidence>
<evidence type="ECO:0000256" key="1">
    <source>
        <dbReference type="SAM" id="MobiDB-lite"/>
    </source>
</evidence>
<accession>A0AAF0V909</accession>
<dbReference type="PANTHER" id="PTHR33233:SF17">
    <property type="entry name" value="DUF4283 DOMAIN-CONTAINING PROTEIN"/>
    <property type="match status" value="1"/>
</dbReference>
<dbReference type="Proteomes" id="UP001234989">
    <property type="component" value="Chromosome 12"/>
</dbReference>
<dbReference type="EMBL" id="CP133623">
    <property type="protein sequence ID" value="WMV58886.1"/>
    <property type="molecule type" value="Genomic_DNA"/>
</dbReference>
<reference evidence="2" key="1">
    <citation type="submission" date="2023-08" db="EMBL/GenBank/DDBJ databases">
        <title>A de novo genome assembly of Solanum verrucosum Schlechtendal, a Mexican diploid species geographically isolated from the other diploid A-genome species in potato relatives.</title>
        <authorList>
            <person name="Hosaka K."/>
        </authorList>
    </citation>
    <scope>NUCLEOTIDE SEQUENCE</scope>
    <source>
        <tissue evidence="2">Young leaves</tissue>
    </source>
</reference>
<evidence type="ECO:0008006" key="4">
    <source>
        <dbReference type="Google" id="ProtNLM"/>
    </source>
</evidence>
<feature type="compositionally biased region" description="Basic residues" evidence="1">
    <location>
        <begin position="86"/>
        <end position="95"/>
    </location>
</feature>
<feature type="region of interest" description="Disordered" evidence="1">
    <location>
        <begin position="72"/>
        <end position="95"/>
    </location>
</feature>
<sequence length="308" mass="35183">MTRRFAFLLFHRRFVLAFNIFTFWTIGQYSTASQNYSSQVDPPPSHDRTKESRLRITQNGLVLVWQDSAADEAKPVSGGDTDTKSRGRSRVRKNVRKHRGRQYPEVLDHRRPFTREELRTVPIWIKLPGLDFKYWSPKGLSKIGSLVGKPIMVDHNTERKVGLNFARLLLEVEMDTTLPEVILFRSEKGNLIEQKVLYDWKPTLCKEQISSPTSALNPHKADILDESQNQSATNIWVRPLKPLKSQTKQPLDVESKKKFQDLDNLEAGLLYSYTNRGNISVDYLRKVASLGEGTDNAASMLGSINHAC</sequence>
<dbReference type="AlphaFoldDB" id="A0AAF0V909"/>
<name>A0AAF0V909_SOLVR</name>
<protein>
    <recommendedName>
        <fullName evidence="4">DUF4283 domain-containing protein</fullName>
    </recommendedName>
</protein>